<protein>
    <submittedName>
        <fullName evidence="3">Cystine transporter subunit</fullName>
    </submittedName>
</protein>
<dbReference type="Gene3D" id="3.40.190.10">
    <property type="entry name" value="Periplasmic binding protein-like II"/>
    <property type="match status" value="2"/>
</dbReference>
<dbReference type="PANTHER" id="PTHR35936">
    <property type="entry name" value="MEMBRANE-BOUND LYTIC MUREIN TRANSGLYCOSYLASE F"/>
    <property type="match status" value="1"/>
</dbReference>
<feature type="signal peptide" evidence="2">
    <location>
        <begin position="1"/>
        <end position="20"/>
    </location>
</feature>
<proteinExistence type="inferred from homology"/>
<evidence type="ECO:0000313" key="4">
    <source>
        <dbReference type="Proteomes" id="UP000236724"/>
    </source>
</evidence>
<dbReference type="Proteomes" id="UP000236724">
    <property type="component" value="Unassembled WGS sequence"/>
</dbReference>
<evidence type="ECO:0000256" key="1">
    <source>
        <dbReference type="ARBA" id="ARBA00010333"/>
    </source>
</evidence>
<comment type="similarity">
    <text evidence="1">Belongs to the bacterial solute-binding protein 3 family.</text>
</comment>
<dbReference type="EMBL" id="FMSV02000046">
    <property type="protein sequence ID" value="SEH04375.1"/>
    <property type="molecule type" value="Genomic_DNA"/>
</dbReference>
<dbReference type="OrthoDB" id="6838256at2"/>
<dbReference type="AlphaFoldDB" id="A0A1H6F5V5"/>
<dbReference type="SUPFAM" id="SSF53850">
    <property type="entry name" value="Periplasmic binding protein-like II"/>
    <property type="match status" value="1"/>
</dbReference>
<reference evidence="3 4" key="1">
    <citation type="submission" date="2016-10" db="EMBL/GenBank/DDBJ databases">
        <authorList>
            <person name="de Groot N.N."/>
        </authorList>
    </citation>
    <scope>NUCLEOTIDE SEQUENCE [LARGE SCALE GENOMIC DNA]</scope>
    <source>
        <strain evidence="3">MBHS1</strain>
    </source>
</reference>
<feature type="chain" id="PRO_5014738003" evidence="2">
    <location>
        <begin position="21"/>
        <end position="241"/>
    </location>
</feature>
<dbReference type="RefSeq" id="WP_103918446.1">
    <property type="nucleotide sequence ID" value="NZ_FMSV02000046.1"/>
</dbReference>
<organism evidence="3 4">
    <name type="scientific">Candidatus Venteria ishoeyi</name>
    <dbReference type="NCBI Taxonomy" id="1899563"/>
    <lineage>
        <taxon>Bacteria</taxon>
        <taxon>Pseudomonadati</taxon>
        <taxon>Pseudomonadota</taxon>
        <taxon>Gammaproteobacteria</taxon>
        <taxon>Thiotrichales</taxon>
        <taxon>Thiotrichaceae</taxon>
        <taxon>Venteria</taxon>
    </lineage>
</organism>
<sequence length="241" mass="27467">MYRILIIALCCLLPLEMPLAATSKLILNTSYTAPINAPDKSGVLDIFYQELFKRLGMEFEIQYLPAERALTNANKGIDDGDVCRILDLDKKYPNLVRVPEVVMQYEHVIFSRKADFKVTGPDDLKPYDVGVVKGWKIIEWNTTTANSVTLVDAGEQLFAMLADGRIDLAIIERMAGMMHIKAQELKDIHILEPAFLAGDWYLYLHKKHQDLVPIIDAEIRRMKADGSHQKIFNTALKRYQD</sequence>
<keyword evidence="4" id="KW-1185">Reference proteome</keyword>
<keyword evidence="2" id="KW-0732">Signal</keyword>
<evidence type="ECO:0000313" key="3">
    <source>
        <dbReference type="EMBL" id="SEH04375.1"/>
    </source>
</evidence>
<evidence type="ECO:0000256" key="2">
    <source>
        <dbReference type="SAM" id="SignalP"/>
    </source>
</evidence>
<accession>A0A1H6F5V5</accession>
<name>A0A1H6F5V5_9GAMM</name>
<gene>
    <name evidence="3" type="ORF">MBHS_00221</name>
</gene>
<dbReference type="PANTHER" id="PTHR35936:SF35">
    <property type="entry name" value="L-CYSTINE-BINDING PROTEIN TCYJ"/>
    <property type="match status" value="1"/>
</dbReference>